<dbReference type="AlphaFoldDB" id="A0AAD8HLR6"/>
<dbReference type="Proteomes" id="UP001237642">
    <property type="component" value="Unassembled WGS sequence"/>
</dbReference>
<keyword evidence="3" id="KW-1185">Reference proteome</keyword>
<proteinExistence type="predicted"/>
<keyword evidence="1" id="KW-0732">Signal</keyword>
<reference evidence="2" key="2">
    <citation type="submission" date="2023-05" db="EMBL/GenBank/DDBJ databases">
        <authorList>
            <person name="Schelkunov M.I."/>
        </authorList>
    </citation>
    <scope>NUCLEOTIDE SEQUENCE</scope>
    <source>
        <strain evidence="2">Hsosn_3</strain>
        <tissue evidence="2">Leaf</tissue>
    </source>
</reference>
<evidence type="ECO:0000313" key="3">
    <source>
        <dbReference type="Proteomes" id="UP001237642"/>
    </source>
</evidence>
<evidence type="ECO:0000313" key="2">
    <source>
        <dbReference type="EMBL" id="KAK1368470.1"/>
    </source>
</evidence>
<reference evidence="2" key="1">
    <citation type="submission" date="2023-02" db="EMBL/GenBank/DDBJ databases">
        <title>Genome of toxic invasive species Heracleum sosnowskyi carries increased number of genes despite the absence of recent whole-genome duplications.</title>
        <authorList>
            <person name="Schelkunov M."/>
            <person name="Shtratnikova V."/>
            <person name="Makarenko M."/>
            <person name="Klepikova A."/>
            <person name="Omelchenko D."/>
            <person name="Novikova G."/>
            <person name="Obukhova E."/>
            <person name="Bogdanov V."/>
            <person name="Penin A."/>
            <person name="Logacheva M."/>
        </authorList>
    </citation>
    <scope>NUCLEOTIDE SEQUENCE</scope>
    <source>
        <strain evidence="2">Hsosn_3</strain>
        <tissue evidence="2">Leaf</tissue>
    </source>
</reference>
<protein>
    <recommendedName>
        <fullName evidence="4">Glycine-rich protein</fullName>
    </recommendedName>
</protein>
<organism evidence="2 3">
    <name type="scientific">Heracleum sosnowskyi</name>
    <dbReference type="NCBI Taxonomy" id="360622"/>
    <lineage>
        <taxon>Eukaryota</taxon>
        <taxon>Viridiplantae</taxon>
        <taxon>Streptophyta</taxon>
        <taxon>Embryophyta</taxon>
        <taxon>Tracheophyta</taxon>
        <taxon>Spermatophyta</taxon>
        <taxon>Magnoliopsida</taxon>
        <taxon>eudicotyledons</taxon>
        <taxon>Gunneridae</taxon>
        <taxon>Pentapetalae</taxon>
        <taxon>asterids</taxon>
        <taxon>campanulids</taxon>
        <taxon>Apiales</taxon>
        <taxon>Apiaceae</taxon>
        <taxon>Apioideae</taxon>
        <taxon>apioid superclade</taxon>
        <taxon>Tordylieae</taxon>
        <taxon>Tordyliinae</taxon>
        <taxon>Heracleum</taxon>
    </lineage>
</organism>
<evidence type="ECO:0000256" key="1">
    <source>
        <dbReference type="SAM" id="SignalP"/>
    </source>
</evidence>
<gene>
    <name evidence="2" type="ORF">POM88_034562</name>
</gene>
<comment type="caution">
    <text evidence="2">The sequence shown here is derived from an EMBL/GenBank/DDBJ whole genome shotgun (WGS) entry which is preliminary data.</text>
</comment>
<evidence type="ECO:0008006" key="4">
    <source>
        <dbReference type="Google" id="ProtNLM"/>
    </source>
</evidence>
<name>A0AAD8HLR6_9APIA</name>
<feature type="chain" id="PRO_5042276440" description="Glycine-rich protein" evidence="1">
    <location>
        <begin position="18"/>
        <end position="102"/>
    </location>
</feature>
<dbReference type="EMBL" id="JAUIZM010000008">
    <property type="protein sequence ID" value="KAK1368470.1"/>
    <property type="molecule type" value="Genomic_DNA"/>
</dbReference>
<sequence>MNVTLFLLPLVISKGKSTSVESSGTAAAYKWESKQSSSGSKAAWNTFGEKETGGDGAFVVDEFSGKTGHFARKCSLGGNINGGCSGGHGGGNMGKALCTRMP</sequence>
<feature type="signal peptide" evidence="1">
    <location>
        <begin position="1"/>
        <end position="17"/>
    </location>
</feature>
<accession>A0AAD8HLR6</accession>